<keyword evidence="1" id="KW-1133">Transmembrane helix</keyword>
<dbReference type="AlphaFoldDB" id="A0A4Y7PDF6"/>
<gene>
    <name evidence="2" type="ORF">BD410DRAFT_847096</name>
</gene>
<reference evidence="2 3" key="1">
    <citation type="submission" date="2018-06" db="EMBL/GenBank/DDBJ databases">
        <title>A transcriptomic atlas of mushroom development highlights an independent origin of complex multicellularity.</title>
        <authorList>
            <consortium name="DOE Joint Genome Institute"/>
            <person name="Krizsan K."/>
            <person name="Almasi E."/>
            <person name="Merenyi Z."/>
            <person name="Sahu N."/>
            <person name="Viragh M."/>
            <person name="Koszo T."/>
            <person name="Mondo S."/>
            <person name="Kiss B."/>
            <person name="Balint B."/>
            <person name="Kues U."/>
            <person name="Barry K."/>
            <person name="Hegedus J.C."/>
            <person name="Henrissat B."/>
            <person name="Johnson J."/>
            <person name="Lipzen A."/>
            <person name="Ohm R."/>
            <person name="Nagy I."/>
            <person name="Pangilinan J."/>
            <person name="Yan J."/>
            <person name="Xiong Y."/>
            <person name="Grigoriev I.V."/>
            <person name="Hibbett D.S."/>
            <person name="Nagy L.G."/>
        </authorList>
    </citation>
    <scope>NUCLEOTIDE SEQUENCE [LARGE SCALE GENOMIC DNA]</scope>
    <source>
        <strain evidence="2 3">SZMC22713</strain>
    </source>
</reference>
<feature type="transmembrane region" description="Helical" evidence="1">
    <location>
        <begin position="38"/>
        <end position="59"/>
    </location>
</feature>
<keyword evidence="3" id="KW-1185">Reference proteome</keyword>
<protein>
    <submittedName>
        <fullName evidence="2">Uncharacterized protein</fullName>
    </submittedName>
</protein>
<dbReference type="VEuPathDB" id="FungiDB:BD410DRAFT_847096"/>
<organism evidence="2 3">
    <name type="scientific">Rickenella mellea</name>
    <dbReference type="NCBI Taxonomy" id="50990"/>
    <lineage>
        <taxon>Eukaryota</taxon>
        <taxon>Fungi</taxon>
        <taxon>Dikarya</taxon>
        <taxon>Basidiomycota</taxon>
        <taxon>Agaricomycotina</taxon>
        <taxon>Agaricomycetes</taxon>
        <taxon>Hymenochaetales</taxon>
        <taxon>Rickenellaceae</taxon>
        <taxon>Rickenella</taxon>
    </lineage>
</organism>
<evidence type="ECO:0000256" key="1">
    <source>
        <dbReference type="SAM" id="Phobius"/>
    </source>
</evidence>
<feature type="transmembrane region" description="Helical" evidence="1">
    <location>
        <begin position="7"/>
        <end position="26"/>
    </location>
</feature>
<evidence type="ECO:0000313" key="2">
    <source>
        <dbReference type="EMBL" id="TDL13297.1"/>
    </source>
</evidence>
<keyword evidence="1" id="KW-0472">Membrane</keyword>
<name>A0A4Y7PDF6_9AGAM</name>
<dbReference type="Proteomes" id="UP000294933">
    <property type="component" value="Unassembled WGS sequence"/>
</dbReference>
<proteinExistence type="predicted"/>
<sequence>MSGSKERYPVKVCGGFVLFVSGWLYIRSAQTRSLDDSSIFLFFFCTDFFHVLLTAIPLINSLRMNT</sequence>
<dbReference type="EMBL" id="ML170747">
    <property type="protein sequence ID" value="TDL13297.1"/>
    <property type="molecule type" value="Genomic_DNA"/>
</dbReference>
<accession>A0A4Y7PDF6</accession>
<keyword evidence="1" id="KW-0812">Transmembrane</keyword>
<evidence type="ECO:0000313" key="3">
    <source>
        <dbReference type="Proteomes" id="UP000294933"/>
    </source>
</evidence>